<dbReference type="CDD" id="cd17910">
    <property type="entry name" value="CheC_ClassII"/>
    <property type="match status" value="1"/>
</dbReference>
<dbReference type="RefSeq" id="WP_311579656.1">
    <property type="nucleotide sequence ID" value="NZ_JAVRIF010000003.1"/>
</dbReference>
<keyword evidence="1" id="KW-0145">Chemotaxis</keyword>
<comment type="caution">
    <text evidence="2">The sequence shown here is derived from an EMBL/GenBank/DDBJ whole genome shotgun (WGS) entry which is preliminary data.</text>
</comment>
<dbReference type="Proteomes" id="UP001266357">
    <property type="component" value="Unassembled WGS sequence"/>
</dbReference>
<keyword evidence="3" id="KW-1185">Reference proteome</keyword>
<gene>
    <name evidence="2" type="ORF">RM573_07625</name>
</gene>
<dbReference type="Gene3D" id="3.40.1550.10">
    <property type="entry name" value="CheC-like"/>
    <property type="match status" value="1"/>
</dbReference>
<reference evidence="2 3" key="1">
    <citation type="submission" date="2023-09" db="EMBL/GenBank/DDBJ databases">
        <authorList>
            <person name="Rey-Velasco X."/>
        </authorList>
    </citation>
    <scope>NUCLEOTIDE SEQUENCE [LARGE SCALE GENOMIC DNA]</scope>
    <source>
        <strain evidence="2 3">W431</strain>
    </source>
</reference>
<accession>A0ABU3A2X2</accession>
<evidence type="ECO:0000256" key="1">
    <source>
        <dbReference type="ARBA" id="ARBA00022500"/>
    </source>
</evidence>
<organism evidence="2 3">
    <name type="scientific">Thalassotalea castellviae</name>
    <dbReference type="NCBI Taxonomy" id="3075612"/>
    <lineage>
        <taxon>Bacteria</taxon>
        <taxon>Pseudomonadati</taxon>
        <taxon>Pseudomonadota</taxon>
        <taxon>Gammaproteobacteria</taxon>
        <taxon>Alteromonadales</taxon>
        <taxon>Colwelliaceae</taxon>
        <taxon>Thalassotalea</taxon>
    </lineage>
</organism>
<proteinExistence type="predicted"/>
<dbReference type="SUPFAM" id="SSF103039">
    <property type="entry name" value="CheC-like"/>
    <property type="match status" value="1"/>
</dbReference>
<evidence type="ECO:0000313" key="3">
    <source>
        <dbReference type="Proteomes" id="UP001266357"/>
    </source>
</evidence>
<name>A0ABU3A2X2_9GAMM</name>
<sequence length="210" mass="23537">MNNVNLNDDQQDCLQEIINVAMGQASDQLARYLDTFVYLKVPSIEQVSSQHLSDTLKSEAQSVAVVSQGFFGYEGIRGEALLMYQPKDSDRLADLLGYEPDELSVEEQIIDLSSILTTTFLNVFASQIDNQMSYSAPRLLFSSDAANSNANQTSISDHIQHNSFNWDVALKVKITYQVTDYSFNCDMILLIPESAIINITSVIDRILEDY</sequence>
<dbReference type="InterPro" id="IPR028976">
    <property type="entry name" value="CheC-like_sf"/>
</dbReference>
<evidence type="ECO:0000313" key="2">
    <source>
        <dbReference type="EMBL" id="MDT0603463.1"/>
    </source>
</evidence>
<dbReference type="EMBL" id="JAVRIF010000003">
    <property type="protein sequence ID" value="MDT0603463.1"/>
    <property type="molecule type" value="Genomic_DNA"/>
</dbReference>
<protein>
    <submittedName>
        <fullName evidence="2">Chemotaxis protein</fullName>
    </submittedName>
</protein>